<reference evidence="1 2" key="2">
    <citation type="submission" date="2013-09" db="EMBL/GenBank/DDBJ databases">
        <title>Whole genome comparison of six Crocosphaera watsonii strains with differing phenotypes.</title>
        <authorList>
            <person name="Bench S.R."/>
            <person name="Heller P."/>
            <person name="Frank I."/>
            <person name="Arciniega M."/>
            <person name="Shilova I.N."/>
            <person name="Zehr J.P."/>
        </authorList>
    </citation>
    <scope>NUCLEOTIDE SEQUENCE [LARGE SCALE GENOMIC DNA]</scope>
    <source>
        <strain evidence="1 2">WH 0005</strain>
    </source>
</reference>
<dbReference type="EMBL" id="CAQL01000084">
    <property type="protein sequence ID" value="CCQ54057.1"/>
    <property type="molecule type" value="Genomic_DNA"/>
</dbReference>
<sequence>MTMLVTQSVQIRGLTAEQYEILRYQCRLASALDLDNLPEYNADNPQTYDFQGRELKGVCIGLRMKN</sequence>
<dbReference type="AlphaFoldDB" id="T2IMP6"/>
<comment type="caution">
    <text evidence="1">The sequence shown here is derived from an EMBL/GenBank/DDBJ whole genome shotgun (WGS) entry which is preliminary data.</text>
</comment>
<organism evidence="1 2">
    <name type="scientific">Crocosphaera watsonii WH 0005</name>
    <dbReference type="NCBI Taxonomy" id="423472"/>
    <lineage>
        <taxon>Bacteria</taxon>
        <taxon>Bacillati</taxon>
        <taxon>Cyanobacteriota</taxon>
        <taxon>Cyanophyceae</taxon>
        <taxon>Oscillatoriophycideae</taxon>
        <taxon>Chroococcales</taxon>
        <taxon>Aphanothecaceae</taxon>
        <taxon>Crocosphaera</taxon>
    </lineage>
</organism>
<protein>
    <submittedName>
        <fullName evidence="1">Uncharacterized protein</fullName>
    </submittedName>
</protein>
<reference evidence="1 2" key="1">
    <citation type="submission" date="2013-01" db="EMBL/GenBank/DDBJ databases">
        <authorList>
            <person name="Bench S."/>
        </authorList>
    </citation>
    <scope>NUCLEOTIDE SEQUENCE [LARGE SCALE GENOMIC DNA]</scope>
    <source>
        <strain evidence="1 2">WH 0005</strain>
    </source>
</reference>
<proteinExistence type="predicted"/>
<name>T2IMP6_CROWT</name>
<evidence type="ECO:0000313" key="1">
    <source>
        <dbReference type="EMBL" id="CCQ54057.1"/>
    </source>
</evidence>
<evidence type="ECO:0000313" key="2">
    <source>
        <dbReference type="Proteomes" id="UP000017981"/>
    </source>
</evidence>
<gene>
    <name evidence="1" type="ORF">CWATWH0005_3608</name>
</gene>
<dbReference type="Proteomes" id="UP000017981">
    <property type="component" value="Unassembled WGS sequence"/>
</dbReference>
<accession>T2IMP6</accession>